<dbReference type="CDD" id="cd02655">
    <property type="entry name" value="RNAP_beta'_C"/>
    <property type="match status" value="1"/>
</dbReference>
<dbReference type="AlphaFoldDB" id="A0A7X7LY71"/>
<dbReference type="Pfam" id="PF04998">
    <property type="entry name" value="RNA_pol_Rpb1_5"/>
    <property type="match status" value="1"/>
</dbReference>
<protein>
    <recommendedName>
        <fullName evidence="1">DNA-directed RNA polymerase</fullName>
        <ecNumber evidence="1">2.7.7.6</ecNumber>
    </recommendedName>
</protein>
<dbReference type="EC" id="2.7.7.6" evidence="1"/>
<keyword evidence="5" id="KW-0804">Transcription</keyword>
<proteinExistence type="predicted"/>
<evidence type="ECO:0000256" key="7">
    <source>
        <dbReference type="SAM" id="MobiDB-lite"/>
    </source>
</evidence>
<evidence type="ECO:0000256" key="3">
    <source>
        <dbReference type="ARBA" id="ARBA00022679"/>
    </source>
</evidence>
<evidence type="ECO:0000313" key="10">
    <source>
        <dbReference type="Proteomes" id="UP000536534"/>
    </source>
</evidence>
<evidence type="ECO:0000259" key="8">
    <source>
        <dbReference type="Pfam" id="PF04998"/>
    </source>
</evidence>
<keyword evidence="3" id="KW-0808">Transferase</keyword>
<feature type="region of interest" description="Disordered" evidence="7">
    <location>
        <begin position="513"/>
        <end position="532"/>
    </location>
</feature>
<dbReference type="Gene3D" id="1.10.150.390">
    <property type="match status" value="1"/>
</dbReference>
<name>A0A7X7LY71_9RHOO</name>
<dbReference type="FunFam" id="1.10.150.390:FF:000002">
    <property type="entry name" value="DNA-directed RNA polymerase subunit beta"/>
    <property type="match status" value="1"/>
</dbReference>
<dbReference type="GO" id="GO:0003677">
    <property type="term" value="F:DNA binding"/>
    <property type="evidence" value="ECO:0007669"/>
    <property type="project" value="InterPro"/>
</dbReference>
<feature type="domain" description="RNA polymerase Rpb1" evidence="8">
    <location>
        <begin position="16"/>
        <end position="438"/>
    </location>
</feature>
<dbReference type="InterPro" id="IPR007081">
    <property type="entry name" value="RNA_pol_Rpb1_5"/>
</dbReference>
<feature type="compositionally biased region" description="Low complexity" evidence="7">
    <location>
        <begin position="513"/>
        <end position="524"/>
    </location>
</feature>
<dbReference type="Proteomes" id="UP000536534">
    <property type="component" value="Unassembled WGS sequence"/>
</dbReference>
<organism evidence="9 10">
    <name type="scientific">Thauera phenolivorans</name>
    <dbReference type="NCBI Taxonomy" id="1792543"/>
    <lineage>
        <taxon>Bacteria</taxon>
        <taxon>Pseudomonadati</taxon>
        <taxon>Pseudomonadota</taxon>
        <taxon>Betaproteobacteria</taxon>
        <taxon>Rhodocyclales</taxon>
        <taxon>Zoogloeaceae</taxon>
        <taxon>Thauera</taxon>
    </lineage>
</organism>
<evidence type="ECO:0000256" key="5">
    <source>
        <dbReference type="ARBA" id="ARBA00023163"/>
    </source>
</evidence>
<dbReference type="GO" id="GO:0000428">
    <property type="term" value="C:DNA-directed RNA polymerase complex"/>
    <property type="evidence" value="ECO:0007669"/>
    <property type="project" value="UniProtKB-KW"/>
</dbReference>
<keyword evidence="4" id="KW-0548">Nucleotidyltransferase</keyword>
<feature type="non-terminal residue" evidence="9">
    <location>
        <position position="1"/>
    </location>
</feature>
<dbReference type="PANTHER" id="PTHR19376:SF54">
    <property type="entry name" value="DNA-DIRECTED RNA POLYMERASE SUBUNIT BETA"/>
    <property type="match status" value="1"/>
</dbReference>
<evidence type="ECO:0000256" key="2">
    <source>
        <dbReference type="ARBA" id="ARBA00022478"/>
    </source>
</evidence>
<dbReference type="GO" id="GO:0006351">
    <property type="term" value="P:DNA-templated transcription"/>
    <property type="evidence" value="ECO:0007669"/>
    <property type="project" value="InterPro"/>
</dbReference>
<evidence type="ECO:0000256" key="4">
    <source>
        <dbReference type="ARBA" id="ARBA00022695"/>
    </source>
</evidence>
<dbReference type="Gene3D" id="1.10.1790.20">
    <property type="match status" value="1"/>
</dbReference>
<dbReference type="EMBL" id="JAAYYV010000409">
    <property type="protein sequence ID" value="NLF55575.1"/>
    <property type="molecule type" value="Genomic_DNA"/>
</dbReference>
<dbReference type="InterPro" id="IPR045867">
    <property type="entry name" value="DNA-dir_RpoC_beta_prime"/>
</dbReference>
<sequence length="532" mass="57918">GVQTVRIRSALTCEAEDGVCALCYGRDLARGTLVNIGEAVGIIAAQSIGEPGTQLTMRTFHIGGIAQGGQQSFIAANQEGTVQFENTAVLENANGELIVMSRSMQLHVLNEHGTALASHKLYYGSKLMVRDGDAVTRGQKLFEWDPYTLPIIAEQAGTARFVDLLSGLSVREDTDEATGMTQKIVTDWRSTSRSADLKPEIILMGADGEPVRNEQGNPLSYPMSVDAILSVEDGQEVRAGDVVARIPREGARTKDITGGLPRVAELFEARRPKDHAIIAEIDGTVKFGKDYKNKRRIIVQPTNEDLEPVEYMVPKGKHIPVQEGDFVQRGDYIMDGNPAPHDILRIMGIEALADYLIDEVQDVYRLQGVKINDKHIEVIVRQMLQKIEILDSGDTTLLKGEHVDRDEFVEENAKIEARGGRPAQGEPVLLGITKASLQTRSFISAASFQETTRVLTEAAVQGKRDRLVGLKENVIVGRLIPAGTGGATARIRRIAEDRDAEVIEMRRAEAEAAAALAAPEPAAETDATPSDE</sequence>
<dbReference type="PANTHER" id="PTHR19376">
    <property type="entry name" value="DNA-DIRECTED RNA POLYMERASE"/>
    <property type="match status" value="1"/>
</dbReference>
<dbReference type="Gene3D" id="2.40.50.100">
    <property type="match status" value="3"/>
</dbReference>
<dbReference type="SUPFAM" id="SSF64484">
    <property type="entry name" value="beta and beta-prime subunits of DNA dependent RNA-polymerase"/>
    <property type="match status" value="1"/>
</dbReference>
<dbReference type="GO" id="GO:0003899">
    <property type="term" value="F:DNA-directed RNA polymerase activity"/>
    <property type="evidence" value="ECO:0007669"/>
    <property type="project" value="UniProtKB-EC"/>
</dbReference>
<keyword evidence="2 9" id="KW-0240">DNA-directed RNA polymerase</keyword>
<reference evidence="9 10" key="1">
    <citation type="journal article" date="2020" name="Biotechnol. Biofuels">
        <title>New insights from the biogas microbiome by comprehensive genome-resolved metagenomics of nearly 1600 species originating from multiple anaerobic digesters.</title>
        <authorList>
            <person name="Campanaro S."/>
            <person name="Treu L."/>
            <person name="Rodriguez-R L.M."/>
            <person name="Kovalovszki A."/>
            <person name="Ziels R.M."/>
            <person name="Maus I."/>
            <person name="Zhu X."/>
            <person name="Kougias P.G."/>
            <person name="Basile A."/>
            <person name="Luo G."/>
            <person name="Schluter A."/>
            <person name="Konstantinidis K.T."/>
            <person name="Angelidaki I."/>
        </authorList>
    </citation>
    <scope>NUCLEOTIDE SEQUENCE [LARGE SCALE GENOMIC DNA]</scope>
    <source>
        <strain evidence="9">AS06rmzACSIP_256</strain>
    </source>
</reference>
<evidence type="ECO:0000313" key="9">
    <source>
        <dbReference type="EMBL" id="NLF55575.1"/>
    </source>
</evidence>
<comment type="caution">
    <text evidence="9">The sequence shown here is derived from an EMBL/GenBank/DDBJ whole genome shotgun (WGS) entry which is preliminary data.</text>
</comment>
<evidence type="ECO:0000256" key="6">
    <source>
        <dbReference type="ARBA" id="ARBA00048552"/>
    </source>
</evidence>
<gene>
    <name evidence="9" type="ORF">GX576_14495</name>
</gene>
<comment type="catalytic activity">
    <reaction evidence="6">
        <text>RNA(n) + a ribonucleoside 5'-triphosphate = RNA(n+1) + diphosphate</text>
        <dbReference type="Rhea" id="RHEA:21248"/>
        <dbReference type="Rhea" id="RHEA-COMP:14527"/>
        <dbReference type="Rhea" id="RHEA-COMP:17342"/>
        <dbReference type="ChEBI" id="CHEBI:33019"/>
        <dbReference type="ChEBI" id="CHEBI:61557"/>
        <dbReference type="ChEBI" id="CHEBI:140395"/>
        <dbReference type="EC" id="2.7.7.6"/>
    </reaction>
</comment>
<accession>A0A7X7LY71</accession>
<evidence type="ECO:0000256" key="1">
    <source>
        <dbReference type="ARBA" id="ARBA00012418"/>
    </source>
</evidence>